<feature type="domain" description="TcmA/NAT10 helicase" evidence="11">
    <location>
        <begin position="282"/>
        <end position="464"/>
    </location>
</feature>
<keyword evidence="7 9" id="KW-0539">Nucleus</keyword>
<dbReference type="AlphaFoldDB" id="A0A9K3CU87"/>
<evidence type="ECO:0000256" key="4">
    <source>
        <dbReference type="ARBA" id="ARBA00022694"/>
    </source>
</evidence>
<evidence type="ECO:0000259" key="11">
    <source>
        <dbReference type="Pfam" id="PF05127"/>
    </source>
</evidence>
<dbReference type="GO" id="GO:0000049">
    <property type="term" value="F:tRNA binding"/>
    <property type="evidence" value="ECO:0007669"/>
    <property type="project" value="TreeGrafter"/>
</dbReference>
<comment type="subcellular location">
    <subcellularLocation>
        <location evidence="1 9">Nucleus</location>
        <location evidence="1 9">Nucleolus</location>
    </subcellularLocation>
</comment>
<dbReference type="GO" id="GO:0005524">
    <property type="term" value="F:ATP binding"/>
    <property type="evidence" value="ECO:0007669"/>
    <property type="project" value="UniProtKB-UniRule"/>
</dbReference>
<feature type="domain" description="Possible tRNA binding" evidence="14">
    <location>
        <begin position="729"/>
        <end position="907"/>
    </location>
</feature>
<dbReference type="EC" id="2.3.1.-" evidence="9"/>
<evidence type="ECO:0000259" key="12">
    <source>
        <dbReference type="Pfam" id="PF08351"/>
    </source>
</evidence>
<dbReference type="Proteomes" id="UP000265618">
    <property type="component" value="Unassembled WGS sequence"/>
</dbReference>
<dbReference type="Gene3D" id="3.40.50.11040">
    <property type="match status" value="1"/>
</dbReference>
<evidence type="ECO:0000256" key="1">
    <source>
        <dbReference type="ARBA" id="ARBA00004604"/>
    </source>
</evidence>
<keyword evidence="8 9" id="KW-0012">Acyltransferase</keyword>
<feature type="compositionally biased region" description="Basic and acidic residues" evidence="10">
    <location>
        <begin position="938"/>
        <end position="948"/>
    </location>
</feature>
<dbReference type="PANTHER" id="PTHR10925:SF5">
    <property type="entry name" value="RNA CYTIDINE ACETYLTRANSFERASE"/>
    <property type="match status" value="1"/>
</dbReference>
<dbReference type="Gene3D" id="3.40.630.30">
    <property type="match status" value="1"/>
</dbReference>
<feature type="compositionally biased region" description="Basic residues" evidence="10">
    <location>
        <begin position="949"/>
        <end position="966"/>
    </location>
</feature>
<feature type="binding site" evidence="9">
    <location>
        <begin position="287"/>
        <end position="296"/>
    </location>
    <ligand>
        <name>ATP</name>
        <dbReference type="ChEBI" id="CHEBI:30616"/>
    </ligand>
</feature>
<comment type="catalytic activity">
    <reaction evidence="9">
        <text>a cytidine in 18S rRNA + acetyl-CoA + ATP + H2O = an N(4)-acetylcytidine in 18S rRNA + ADP + phosphate + CoA + H(+)</text>
        <dbReference type="Rhea" id="RHEA:51424"/>
        <dbReference type="Rhea" id="RHEA-COMP:13575"/>
        <dbReference type="Rhea" id="RHEA-COMP:13576"/>
        <dbReference type="ChEBI" id="CHEBI:15377"/>
        <dbReference type="ChEBI" id="CHEBI:15378"/>
        <dbReference type="ChEBI" id="CHEBI:30616"/>
        <dbReference type="ChEBI" id="CHEBI:43474"/>
        <dbReference type="ChEBI" id="CHEBI:57287"/>
        <dbReference type="ChEBI" id="CHEBI:57288"/>
        <dbReference type="ChEBI" id="CHEBI:74900"/>
        <dbReference type="ChEBI" id="CHEBI:82748"/>
        <dbReference type="ChEBI" id="CHEBI:456216"/>
    </reaction>
</comment>
<dbReference type="Pfam" id="PF13725">
    <property type="entry name" value="tRNA_bind_2"/>
    <property type="match status" value="1"/>
</dbReference>
<dbReference type="OrthoDB" id="10067491at2759"/>
<dbReference type="Pfam" id="PF13718">
    <property type="entry name" value="GNAT_acetyltr_2"/>
    <property type="match status" value="1"/>
</dbReference>
<dbReference type="Pfam" id="PF05127">
    <property type="entry name" value="NAT10_TcmA_helicase"/>
    <property type="match status" value="1"/>
</dbReference>
<feature type="domain" description="TmcA/NAT10 N-terminal" evidence="12">
    <location>
        <begin position="18"/>
        <end position="207"/>
    </location>
</feature>
<evidence type="ECO:0000256" key="7">
    <source>
        <dbReference type="ARBA" id="ARBA00023242"/>
    </source>
</evidence>
<comment type="similarity">
    <text evidence="9">Belongs to the RNA cytidine acetyltransferase family. NAT10 subfamily.</text>
</comment>
<dbReference type="HAMAP" id="MF_03211">
    <property type="entry name" value="RNA_acetyltr_Nat10"/>
    <property type="match status" value="1"/>
</dbReference>
<dbReference type="InterPro" id="IPR032672">
    <property type="entry name" value="TmcA/NAT10/Kre33"/>
</dbReference>
<reference evidence="15 16" key="1">
    <citation type="journal article" date="2018" name="PLoS ONE">
        <title>The draft genome of Kipferlia bialata reveals reductive genome evolution in fornicate parasites.</title>
        <authorList>
            <person name="Tanifuji G."/>
            <person name="Takabayashi S."/>
            <person name="Kume K."/>
            <person name="Takagi M."/>
            <person name="Nakayama T."/>
            <person name="Kamikawa R."/>
            <person name="Inagaki Y."/>
            <person name="Hashimoto T."/>
        </authorList>
    </citation>
    <scope>NUCLEOTIDE SEQUENCE [LARGE SCALE GENOMIC DNA]</scope>
    <source>
        <strain evidence="15">NY0173</strain>
    </source>
</reference>
<protein>
    <recommendedName>
        <fullName evidence="9">RNA cytidine acetyltransferase</fullName>
        <ecNumber evidence="9">2.3.1.-</ecNumber>
    </recommendedName>
    <alternativeName>
        <fullName evidence="9">18S rRNA cytosine acetyltransferase</fullName>
    </alternativeName>
</protein>
<evidence type="ECO:0000256" key="6">
    <source>
        <dbReference type="ARBA" id="ARBA00022840"/>
    </source>
</evidence>
<name>A0A9K3CU87_9EUKA</name>
<dbReference type="InterPro" id="IPR000182">
    <property type="entry name" value="GNAT_dom"/>
</dbReference>
<keyword evidence="4 9" id="KW-0819">tRNA processing</keyword>
<sequence>MSIQEGPTTTRRVDSRVIDLIRNCVRTRHRSVFVVLGEEGKQMIVKLHYFLSRERIKRRPTVLWCYQNELGFVSAYKKRLRKMRKAVGKANFDEGADSFHLFLTSTDIRFCYYKETASVLGQTYGMCVLQDLHSLSPSSLCRAVETVEGGGVVVLLAEDANSLSELQQLTLSAHSRLAPSTGSSSAEHRYMSRLILGLARSPACLTVNAQLDVLPVTKAALQPLSEMPDSAPAPSLEKLAQSAGSEQLASLVSVCVTEDQGHSVLKMLECISHHKQKSLVSLTAARGRGKSAALGLSLAGAIAYGYSQVCVVAPDVRNVGTVFEFALRGLAALGYSEITDYDVTRTQEGDITGITAHRAHRQSVLYCGPENPDLLRGAELVLIDEAASIPTKQVRALLGPRLTLLSSTVHGYEGTGRSLALKLIADIKRRPQDHSLTELVLHVPIRYNASDPVESVVNDVMLLECEKALKSLGSAPDPRQCELYSISRDTLLSGHPAAEAFLREVWALFVSSHYKNSPDDLLLLADSPSQRLFVLLAPIDVKDPRLVPLAAIQCGLEGGIAEQAAGSAISRGERPAGDMLPWTLASMYRVPGFAALRGIRTVRIAVRPGLQGMGYGGRALERLRAYYSGDIPVTPLPGPADEGHCLDFKRGMPVPAKKLPPLLLRLQDREPEQLDWLGVSFGATAKLTSFWRQAGYVPVHMRLSSSATTGEHSLALLRPISSEAQRHITVFSADLRRRVFEALSGPLRSLSLPLALELTETQQDERPTLAREVLGYMVPALSRRRLEAHFSGSLDLLSVDDILPPLCRIALLHAPITITPAQTTVLLGIGAQRRSLMEVGEELGIPASQCGALLTRSLRRVHAWMREGEKADAAAALGLEEAGASQKMQAQTLASKDEVEMELGTHGRAVIDGFERYAVPADIGASVAEGREGGTLQVERRSVPDGSKRRASKPTKGKKASKRPRH</sequence>
<feature type="binding site" evidence="9">
    <location>
        <begin position="611"/>
        <end position="617"/>
    </location>
    <ligand>
        <name>acetyl-CoA</name>
        <dbReference type="ChEBI" id="CHEBI:57288"/>
    </ligand>
</feature>
<keyword evidence="6 9" id="KW-0067">ATP-binding</keyword>
<proteinExistence type="inferred from homology"/>
<keyword evidence="16" id="KW-1185">Reference proteome</keyword>
<evidence type="ECO:0000256" key="3">
    <source>
        <dbReference type="ARBA" id="ARBA00022679"/>
    </source>
</evidence>
<feature type="domain" description="N-acetyltransferase" evidence="13">
    <location>
        <begin position="505"/>
        <end position="720"/>
    </location>
</feature>
<dbReference type="PANTHER" id="PTHR10925">
    <property type="entry name" value="N-ACETYLTRANSFERASE 10"/>
    <property type="match status" value="1"/>
</dbReference>
<evidence type="ECO:0000256" key="9">
    <source>
        <dbReference type="HAMAP-Rule" id="MF_03211"/>
    </source>
</evidence>
<organism evidence="15 16">
    <name type="scientific">Kipferlia bialata</name>
    <dbReference type="NCBI Taxonomy" id="797122"/>
    <lineage>
        <taxon>Eukaryota</taxon>
        <taxon>Metamonada</taxon>
        <taxon>Carpediemonas-like organisms</taxon>
        <taxon>Kipferlia</taxon>
    </lineage>
</organism>
<feature type="region of interest" description="Disordered" evidence="10">
    <location>
        <begin position="928"/>
        <end position="966"/>
    </location>
</feature>
<evidence type="ECO:0000256" key="2">
    <source>
        <dbReference type="ARBA" id="ARBA00022552"/>
    </source>
</evidence>
<dbReference type="InterPro" id="IPR033688">
    <property type="entry name" value="NAT10"/>
</dbReference>
<evidence type="ECO:0000256" key="10">
    <source>
        <dbReference type="SAM" id="MobiDB-lite"/>
    </source>
</evidence>
<dbReference type="GO" id="GO:0051391">
    <property type="term" value="P:tRNA acetylation"/>
    <property type="evidence" value="ECO:0007669"/>
    <property type="project" value="UniProtKB-UniRule"/>
</dbReference>
<comment type="caution">
    <text evidence="15">The sequence shown here is derived from an EMBL/GenBank/DDBJ whole genome shotgun (WGS) entry which is preliminary data.</text>
</comment>
<evidence type="ECO:0000259" key="13">
    <source>
        <dbReference type="Pfam" id="PF13718"/>
    </source>
</evidence>
<feature type="binding site" evidence="9">
    <location>
        <begin position="604"/>
        <end position="606"/>
    </location>
    <ligand>
        <name>acetyl-CoA</name>
        <dbReference type="ChEBI" id="CHEBI:57288"/>
    </ligand>
</feature>
<comment type="caution">
    <text evidence="9">Lacks conserved residue(s) required for the propagation of feature annotation.</text>
</comment>
<comment type="function">
    <text evidence="9">RNA cytidine acetyltransferase with specificity toward both 18S rRNA and tRNAs. Catalyzes the formation of N(4)-acetylcytidine (ac4C) in 18S rRNA. Required for early nucleolar cleavages of precursor rRNA at sites A0, A1 and A2 during 18S rRNA synthesis. Catalyzes the formation of ac4C in serine and leucine tRNAs. Requires a tRNA-binding adapter protein for full tRNA acetyltransferase activity but not for 18S rRNA acetylation.</text>
</comment>
<evidence type="ECO:0000313" key="15">
    <source>
        <dbReference type="EMBL" id="GIQ82520.1"/>
    </source>
</evidence>
<dbReference type="InterPro" id="IPR027417">
    <property type="entry name" value="P-loop_NTPase"/>
</dbReference>
<evidence type="ECO:0000256" key="8">
    <source>
        <dbReference type="ARBA" id="ARBA00023315"/>
    </source>
</evidence>
<dbReference type="GO" id="GO:1990883">
    <property type="term" value="F:18S rRNA cytidine N-acetyltransferase activity"/>
    <property type="evidence" value="ECO:0007669"/>
    <property type="project" value="TreeGrafter"/>
</dbReference>
<dbReference type="InterPro" id="IPR013562">
    <property type="entry name" value="TmcA/NAT10_N"/>
</dbReference>
<dbReference type="GO" id="GO:0005730">
    <property type="term" value="C:nucleolus"/>
    <property type="evidence" value="ECO:0007669"/>
    <property type="project" value="UniProtKB-SubCell"/>
</dbReference>
<keyword evidence="2 9" id="KW-0698">rRNA processing</keyword>
<keyword evidence="3 9" id="KW-0808">Transferase</keyword>
<dbReference type="Pfam" id="PF08351">
    <property type="entry name" value="TmcA_N"/>
    <property type="match status" value="1"/>
</dbReference>
<dbReference type="GO" id="GO:1904812">
    <property type="term" value="P:rRNA acetylation involved in maturation of SSU-rRNA"/>
    <property type="evidence" value="ECO:0007669"/>
    <property type="project" value="InterPro"/>
</dbReference>
<accession>A0A9K3CU87</accession>
<evidence type="ECO:0000313" key="16">
    <source>
        <dbReference type="Proteomes" id="UP000265618"/>
    </source>
</evidence>
<keyword evidence="5 9" id="KW-0547">Nucleotide-binding</keyword>
<dbReference type="InterPro" id="IPR007807">
    <property type="entry name" value="TcmA/NAT10_helicase"/>
</dbReference>
<evidence type="ECO:0000259" key="14">
    <source>
        <dbReference type="Pfam" id="PF13725"/>
    </source>
</evidence>
<comment type="catalytic activity">
    <reaction evidence="9">
        <text>a cytidine in tRNA + acetyl-CoA + ATP + H2O = an N(4)-acetylcytidine in tRNA + ADP + phosphate + CoA + H(+)</text>
        <dbReference type="Rhea" id="RHEA:53876"/>
        <dbReference type="Rhea" id="RHEA-COMP:13670"/>
        <dbReference type="Rhea" id="RHEA-COMP:13671"/>
        <dbReference type="ChEBI" id="CHEBI:15377"/>
        <dbReference type="ChEBI" id="CHEBI:15378"/>
        <dbReference type="ChEBI" id="CHEBI:30616"/>
        <dbReference type="ChEBI" id="CHEBI:43474"/>
        <dbReference type="ChEBI" id="CHEBI:57287"/>
        <dbReference type="ChEBI" id="CHEBI:57288"/>
        <dbReference type="ChEBI" id="CHEBI:74900"/>
        <dbReference type="ChEBI" id="CHEBI:82748"/>
        <dbReference type="ChEBI" id="CHEBI:456216"/>
    </reaction>
</comment>
<dbReference type="EMBL" id="BDIP01000723">
    <property type="protein sequence ID" value="GIQ82520.1"/>
    <property type="molecule type" value="Genomic_DNA"/>
</dbReference>
<evidence type="ECO:0000256" key="5">
    <source>
        <dbReference type="ARBA" id="ARBA00022741"/>
    </source>
</evidence>
<gene>
    <name evidence="15" type="ORF">KIPB_003676</name>
</gene>
<dbReference type="InterPro" id="IPR027992">
    <property type="entry name" value="tRNA_bind_dom"/>
</dbReference>
<feature type="binding site" evidence="9">
    <location>
        <position position="446"/>
    </location>
    <ligand>
        <name>ATP</name>
        <dbReference type="ChEBI" id="CHEBI:30616"/>
    </ligand>
</feature>
<dbReference type="Gene3D" id="3.40.50.300">
    <property type="entry name" value="P-loop containing nucleotide triphosphate hydrolases"/>
    <property type="match status" value="1"/>
</dbReference>